<dbReference type="RefSeq" id="WP_144869440.1">
    <property type="nucleotide sequence ID" value="NZ_LR213870.1"/>
</dbReference>
<dbReference type="PANTHER" id="PTHR13947">
    <property type="entry name" value="GNAT FAMILY N-ACETYLTRANSFERASE"/>
    <property type="match status" value="1"/>
</dbReference>
<keyword evidence="5" id="KW-1185">Reference proteome</keyword>
<dbReference type="InterPro" id="IPR000835">
    <property type="entry name" value="HTH_MarR-typ"/>
</dbReference>
<feature type="domain" description="HTH marR-type" evidence="2">
    <location>
        <begin position="1"/>
        <end position="146"/>
    </location>
</feature>
<dbReference type="InterPro" id="IPR036388">
    <property type="entry name" value="WH-like_DNA-bd_sf"/>
</dbReference>
<dbReference type="PROSITE" id="PS51186">
    <property type="entry name" value="GNAT"/>
    <property type="match status" value="1"/>
</dbReference>
<accession>A0A563VKC1</accession>
<proteinExistence type="predicted"/>
<name>A0A563VKC1_9CYAN</name>
<dbReference type="EMBL" id="CAACVJ010000020">
    <property type="protein sequence ID" value="VEP11735.1"/>
    <property type="molecule type" value="Genomic_DNA"/>
</dbReference>
<dbReference type="GO" id="GO:0003700">
    <property type="term" value="F:DNA-binding transcription factor activity"/>
    <property type="evidence" value="ECO:0007669"/>
    <property type="project" value="InterPro"/>
</dbReference>
<dbReference type="SMART" id="SM00347">
    <property type="entry name" value="HTH_MARR"/>
    <property type="match status" value="1"/>
</dbReference>
<dbReference type="PANTHER" id="PTHR13947:SF37">
    <property type="entry name" value="LD18367P"/>
    <property type="match status" value="1"/>
</dbReference>
<dbReference type="Pfam" id="PF00583">
    <property type="entry name" value="Acetyltransf_1"/>
    <property type="match status" value="1"/>
</dbReference>
<dbReference type="SUPFAM" id="SSF55729">
    <property type="entry name" value="Acyl-CoA N-acyltransferases (Nat)"/>
    <property type="match status" value="1"/>
</dbReference>
<dbReference type="InterPro" id="IPR000182">
    <property type="entry name" value="GNAT_dom"/>
</dbReference>
<dbReference type="InterPro" id="IPR036390">
    <property type="entry name" value="WH_DNA-bd_sf"/>
</dbReference>
<protein>
    <submittedName>
        <fullName evidence="4">MarR family transcriptional regulator</fullName>
    </submittedName>
</protein>
<organism evidence="4 5">
    <name type="scientific">Hyella patelloides LEGE 07179</name>
    <dbReference type="NCBI Taxonomy" id="945734"/>
    <lineage>
        <taxon>Bacteria</taxon>
        <taxon>Bacillati</taxon>
        <taxon>Cyanobacteriota</taxon>
        <taxon>Cyanophyceae</taxon>
        <taxon>Pleurocapsales</taxon>
        <taxon>Hyellaceae</taxon>
        <taxon>Hyella</taxon>
    </lineage>
</organism>
<dbReference type="Gene3D" id="3.40.630.30">
    <property type="match status" value="1"/>
</dbReference>
<feature type="domain" description="N-acetyltransferase" evidence="3">
    <location>
        <begin position="158"/>
        <end position="311"/>
    </location>
</feature>
<dbReference type="GO" id="GO:0008080">
    <property type="term" value="F:N-acetyltransferase activity"/>
    <property type="evidence" value="ECO:0007669"/>
    <property type="project" value="InterPro"/>
</dbReference>
<evidence type="ECO:0000313" key="5">
    <source>
        <dbReference type="Proteomes" id="UP000320055"/>
    </source>
</evidence>
<evidence type="ECO:0000259" key="3">
    <source>
        <dbReference type="PROSITE" id="PS51186"/>
    </source>
</evidence>
<keyword evidence="1" id="KW-0808">Transferase</keyword>
<dbReference type="InterPro" id="IPR016181">
    <property type="entry name" value="Acyl_CoA_acyltransferase"/>
</dbReference>
<evidence type="ECO:0000259" key="2">
    <source>
        <dbReference type="PROSITE" id="PS50995"/>
    </source>
</evidence>
<dbReference type="AlphaFoldDB" id="A0A563VKC1"/>
<dbReference type="SUPFAM" id="SSF46785">
    <property type="entry name" value="Winged helix' DNA-binding domain"/>
    <property type="match status" value="1"/>
</dbReference>
<dbReference type="Pfam" id="PF12802">
    <property type="entry name" value="MarR_2"/>
    <property type="match status" value="1"/>
</dbReference>
<dbReference type="PROSITE" id="PS50995">
    <property type="entry name" value="HTH_MARR_2"/>
    <property type="match status" value="1"/>
</dbReference>
<dbReference type="CDD" id="cd04301">
    <property type="entry name" value="NAT_SF"/>
    <property type="match status" value="1"/>
</dbReference>
<evidence type="ECO:0000256" key="1">
    <source>
        <dbReference type="ARBA" id="ARBA00022679"/>
    </source>
</evidence>
<gene>
    <name evidence="4" type="ORF">H1P_1160016</name>
</gene>
<dbReference type="OrthoDB" id="9798006at2"/>
<dbReference type="InterPro" id="IPR050769">
    <property type="entry name" value="NAT_camello-type"/>
</dbReference>
<dbReference type="Gene3D" id="1.10.10.10">
    <property type="entry name" value="Winged helix-like DNA-binding domain superfamily/Winged helix DNA-binding domain"/>
    <property type="match status" value="1"/>
</dbReference>
<sequence length="314" mass="36092">MSMTQHSDFECLDCVKAVRRFNRFYTQQIGVLHEGLLKSPFSLTEARVIYELAHHEKTTATKIAKELSLDAGYLSRILCNFKKRGLIDKQPSEIDGRQSVLVLTEQGQDSFNMLNACSQKEIEEILNKLSSENQNRLVKAMGVIEELLATRSESQAPYVLRPHQPGDLGWIVHRHGVLYAEEYNWDEQFEALVASIVAKFVQDYDPKQERCWIAERDGEIVGSVFLVKQSDEVAKLRLLLVEPKVRGLGIGTRLVNECVRFARQAGYSRITLWTNNVLQAARHIYEVAGFRLIRSEENYNFGHYWIGETWNLEL</sequence>
<dbReference type="Proteomes" id="UP000320055">
    <property type="component" value="Unassembled WGS sequence"/>
</dbReference>
<reference evidence="4 5" key="1">
    <citation type="submission" date="2019-01" db="EMBL/GenBank/DDBJ databases">
        <authorList>
            <person name="Brito A."/>
        </authorList>
    </citation>
    <scope>NUCLEOTIDE SEQUENCE [LARGE SCALE GENOMIC DNA]</scope>
    <source>
        <strain evidence="4">1</strain>
    </source>
</reference>
<evidence type="ECO:0000313" key="4">
    <source>
        <dbReference type="EMBL" id="VEP11735.1"/>
    </source>
</evidence>